<gene>
    <name evidence="2" type="ORF">P8609_13815</name>
</gene>
<sequence>MRTFGLVCTLAAAWLLAGCGAVDAMKEGFQHSQDAAQDIEKSVGSRPLVGFNWSNGSLTNVTIAFEGVPKGVSTEQLVALSRRAVAARFKQAPDNIVISYTVPAQGG</sequence>
<comment type="caution">
    <text evidence="2">The sequence shown here is derived from an EMBL/GenBank/DDBJ whole genome shotgun (WGS) entry which is preliminary data.</text>
</comment>
<evidence type="ECO:0000313" key="2">
    <source>
        <dbReference type="EMBL" id="MDR0184036.1"/>
    </source>
</evidence>
<keyword evidence="1" id="KW-0732">Signal</keyword>
<dbReference type="Proteomes" id="UP001233535">
    <property type="component" value="Unassembled WGS sequence"/>
</dbReference>
<keyword evidence="3" id="KW-1185">Reference proteome</keyword>
<feature type="signal peptide" evidence="1">
    <location>
        <begin position="1"/>
        <end position="24"/>
    </location>
</feature>
<reference evidence="2 3" key="1">
    <citation type="submission" date="2023-04" db="EMBL/GenBank/DDBJ databases">
        <title>Lysobacter sp. strain UC isolated from soil sample.</title>
        <authorList>
            <person name="Choksket S."/>
            <person name="Harshvardhan F."/>
            <person name="Rana R."/>
            <person name="Patil P.B."/>
            <person name="Korpole S."/>
        </authorList>
    </citation>
    <scope>NUCLEOTIDE SEQUENCE [LARGE SCALE GENOMIC DNA]</scope>
    <source>
        <strain evidence="2 3">UC</strain>
    </source>
</reference>
<organism evidence="2 3">
    <name type="scientific">Lysobacter arvi</name>
    <dbReference type="NCBI Taxonomy" id="3038776"/>
    <lineage>
        <taxon>Bacteria</taxon>
        <taxon>Pseudomonadati</taxon>
        <taxon>Pseudomonadota</taxon>
        <taxon>Gammaproteobacteria</taxon>
        <taxon>Lysobacterales</taxon>
        <taxon>Lysobacteraceae</taxon>
        <taxon>Lysobacter</taxon>
    </lineage>
</organism>
<dbReference type="RefSeq" id="WP_309263164.1">
    <property type="nucleotide sequence ID" value="NZ_JARUHG010000004.1"/>
</dbReference>
<name>A0ABU1CGG1_9GAMM</name>
<dbReference type="PROSITE" id="PS51257">
    <property type="entry name" value="PROKAR_LIPOPROTEIN"/>
    <property type="match status" value="1"/>
</dbReference>
<accession>A0ABU1CGG1</accession>
<evidence type="ECO:0000313" key="3">
    <source>
        <dbReference type="Proteomes" id="UP001233535"/>
    </source>
</evidence>
<dbReference type="EMBL" id="JARUHG010000004">
    <property type="protein sequence ID" value="MDR0184036.1"/>
    <property type="molecule type" value="Genomic_DNA"/>
</dbReference>
<evidence type="ECO:0000256" key="1">
    <source>
        <dbReference type="SAM" id="SignalP"/>
    </source>
</evidence>
<proteinExistence type="predicted"/>
<feature type="chain" id="PRO_5045842612" evidence="1">
    <location>
        <begin position="25"/>
        <end position="107"/>
    </location>
</feature>
<protein>
    <submittedName>
        <fullName evidence="2">Uncharacterized protein</fullName>
    </submittedName>
</protein>